<dbReference type="PANTHER" id="PTHR30238:SF0">
    <property type="entry name" value="THYLAKOID MEMBRANE PROTEIN TERC, CHLOROPLASTIC"/>
    <property type="match status" value="1"/>
</dbReference>
<keyword evidence="3 6" id="KW-0812">Transmembrane</keyword>
<keyword evidence="8" id="KW-1185">Reference proteome</keyword>
<evidence type="ECO:0000256" key="2">
    <source>
        <dbReference type="ARBA" id="ARBA00007511"/>
    </source>
</evidence>
<feature type="transmembrane region" description="Helical" evidence="6">
    <location>
        <begin position="293"/>
        <end position="315"/>
    </location>
</feature>
<dbReference type="AlphaFoldDB" id="A0A1X1UWH2"/>
<dbReference type="OrthoDB" id="5242957at2"/>
<evidence type="ECO:0000256" key="5">
    <source>
        <dbReference type="ARBA" id="ARBA00023136"/>
    </source>
</evidence>
<evidence type="ECO:0000313" key="8">
    <source>
        <dbReference type="Proteomes" id="UP000194000"/>
    </source>
</evidence>
<feature type="transmembrane region" description="Helical" evidence="6">
    <location>
        <begin position="131"/>
        <end position="148"/>
    </location>
</feature>
<comment type="caution">
    <text evidence="7">The sequence shown here is derived from an EMBL/GenBank/DDBJ whole genome shotgun (WGS) entry which is preliminary data.</text>
</comment>
<feature type="transmembrane region" description="Helical" evidence="6">
    <location>
        <begin position="79"/>
        <end position="96"/>
    </location>
</feature>
<dbReference type="Pfam" id="PF03741">
    <property type="entry name" value="TerC"/>
    <property type="match status" value="1"/>
</dbReference>
<dbReference type="NCBIfam" id="TIGR03718">
    <property type="entry name" value="R_switched_Alx"/>
    <property type="match status" value="1"/>
</dbReference>
<dbReference type="EMBL" id="LQOW01000016">
    <property type="protein sequence ID" value="ORV61173.1"/>
    <property type="molecule type" value="Genomic_DNA"/>
</dbReference>
<accession>A0A1X1UWH2</accession>
<comment type="similarity">
    <text evidence="2">Belongs to the TerC family.</text>
</comment>
<reference evidence="7 8" key="1">
    <citation type="submission" date="2016-01" db="EMBL/GenBank/DDBJ databases">
        <title>The new phylogeny of the genus Mycobacterium.</title>
        <authorList>
            <person name="Tarcisio F."/>
            <person name="Conor M."/>
            <person name="Antonella G."/>
            <person name="Elisabetta G."/>
            <person name="Giulia F.S."/>
            <person name="Sara T."/>
            <person name="Anna F."/>
            <person name="Clotilde B."/>
            <person name="Roberto B."/>
            <person name="Veronica D.S."/>
            <person name="Fabio R."/>
            <person name="Monica P."/>
            <person name="Olivier J."/>
            <person name="Enrico T."/>
            <person name="Nicola S."/>
        </authorList>
    </citation>
    <scope>NUCLEOTIDE SEQUENCE [LARGE SCALE GENOMIC DNA]</scope>
    <source>
        <strain evidence="7 8">DSM 45731</strain>
    </source>
</reference>
<feature type="transmembrane region" description="Helical" evidence="6">
    <location>
        <begin position="38"/>
        <end position="59"/>
    </location>
</feature>
<keyword evidence="4 6" id="KW-1133">Transmembrane helix</keyword>
<dbReference type="InterPro" id="IPR005496">
    <property type="entry name" value="Integral_membrane_TerC"/>
</dbReference>
<comment type="subcellular location">
    <subcellularLocation>
        <location evidence="1">Membrane</location>
        <topology evidence="1">Multi-pass membrane protein</topology>
    </subcellularLocation>
</comment>
<name>A0A1X1UWH2_9MYCO</name>
<feature type="transmembrane region" description="Helical" evidence="6">
    <location>
        <begin position="103"/>
        <end position="125"/>
    </location>
</feature>
<sequence length="395" mass="43560">MGDSGLVWTVILAVIAGLVLFDYLFHVRETHTPTLREAAVWSTTYIVIAILFGVGVWIFDSASMAVEFFACYISNEALSVDNLFVFLVIISSFAVPRIAQQKVLLFGIVLALVARTGFIFVGAAIITIFDWAFYLFGLILLITAGNLAKPSESEGLTADTMLIRIARRTLRTSQNYDGDRLFTVENGRRVMTPMLLVMIAVGGTDLLFAFDSIPALFGLSQNVYLVFSATALSLLGLRQLYFLIDGLLDRLVFLSYGLAAILAFIGVNLMLQALHENNIPFINGGNPVPVGEVSTTLSLTVIIAILIITTLTSLLSARGRAQNAVAGARRHAMEYLNLDYEADPAEREKIFARLVAEEDQITALPTKYRTRIRKEKELTELLERAHRAHDAHRPG</sequence>
<dbReference type="GO" id="GO:0016020">
    <property type="term" value="C:membrane"/>
    <property type="evidence" value="ECO:0007669"/>
    <property type="project" value="UniProtKB-SubCell"/>
</dbReference>
<feature type="transmembrane region" description="Helical" evidence="6">
    <location>
        <begin position="6"/>
        <end position="26"/>
    </location>
</feature>
<dbReference type="PANTHER" id="PTHR30238">
    <property type="entry name" value="MEMBRANE BOUND PREDICTED REDOX MODULATOR"/>
    <property type="match status" value="1"/>
</dbReference>
<evidence type="ECO:0000256" key="1">
    <source>
        <dbReference type="ARBA" id="ARBA00004141"/>
    </source>
</evidence>
<dbReference type="RefSeq" id="WP_085196213.1">
    <property type="nucleotide sequence ID" value="NZ_JACKVI010000010.1"/>
</dbReference>
<evidence type="ECO:0000256" key="6">
    <source>
        <dbReference type="SAM" id="Phobius"/>
    </source>
</evidence>
<keyword evidence="5 6" id="KW-0472">Membrane</keyword>
<feature type="transmembrane region" description="Helical" evidence="6">
    <location>
        <begin position="195"/>
        <end position="217"/>
    </location>
</feature>
<dbReference type="Proteomes" id="UP000194000">
    <property type="component" value="Unassembled WGS sequence"/>
</dbReference>
<evidence type="ECO:0000256" key="4">
    <source>
        <dbReference type="ARBA" id="ARBA00022989"/>
    </source>
</evidence>
<proteinExistence type="inferred from homology"/>
<gene>
    <name evidence="7" type="ORF">AWC06_12400</name>
</gene>
<protein>
    <recommendedName>
        <fullName evidence="9">Transporter</fullName>
    </recommendedName>
</protein>
<feature type="transmembrane region" description="Helical" evidence="6">
    <location>
        <begin position="251"/>
        <end position="273"/>
    </location>
</feature>
<evidence type="ECO:0000313" key="7">
    <source>
        <dbReference type="EMBL" id="ORV61173.1"/>
    </source>
</evidence>
<organism evidence="7 8">
    <name type="scientific">Mycobacterium fragae</name>
    <dbReference type="NCBI Taxonomy" id="1260918"/>
    <lineage>
        <taxon>Bacteria</taxon>
        <taxon>Bacillati</taxon>
        <taxon>Actinomycetota</taxon>
        <taxon>Actinomycetes</taxon>
        <taxon>Mycobacteriales</taxon>
        <taxon>Mycobacteriaceae</taxon>
        <taxon>Mycobacterium</taxon>
    </lineage>
</organism>
<evidence type="ECO:0008006" key="9">
    <source>
        <dbReference type="Google" id="ProtNLM"/>
    </source>
</evidence>
<feature type="transmembrane region" description="Helical" evidence="6">
    <location>
        <begin position="223"/>
        <end position="244"/>
    </location>
</feature>
<dbReference type="InterPro" id="IPR022369">
    <property type="entry name" value="Integral_membrane_TerC_rswitch"/>
</dbReference>
<evidence type="ECO:0000256" key="3">
    <source>
        <dbReference type="ARBA" id="ARBA00022692"/>
    </source>
</evidence>